<reference evidence="1 2" key="1">
    <citation type="submission" date="2021-06" db="EMBL/GenBank/DDBJ databases">
        <authorList>
            <person name="Palmer J.M."/>
        </authorList>
    </citation>
    <scope>NUCLEOTIDE SEQUENCE [LARGE SCALE GENOMIC DNA]</scope>
    <source>
        <strain evidence="2">if_2019</strain>
        <tissue evidence="1">Muscle</tissue>
    </source>
</reference>
<protein>
    <submittedName>
        <fullName evidence="1">Uncharacterized protein</fullName>
    </submittedName>
</protein>
<accession>A0ABV0UZN0</accession>
<evidence type="ECO:0000313" key="2">
    <source>
        <dbReference type="Proteomes" id="UP001482620"/>
    </source>
</evidence>
<sequence length="134" mass="15643">MSTYRGQHCLILKNLTGTPHIHSRHLDCTFAQQRKRDPESNGSRAGVETKLNWEKRRWTHKNTLKTGRKDGVFGVLGFLTQFGSWFSRLFWKDVKHHQKCLESCRTVGAVQVWAELYTDYCSQINPDKKGIYMI</sequence>
<organism evidence="1 2">
    <name type="scientific">Ilyodon furcidens</name>
    <name type="common">goldbreast splitfin</name>
    <dbReference type="NCBI Taxonomy" id="33524"/>
    <lineage>
        <taxon>Eukaryota</taxon>
        <taxon>Metazoa</taxon>
        <taxon>Chordata</taxon>
        <taxon>Craniata</taxon>
        <taxon>Vertebrata</taxon>
        <taxon>Euteleostomi</taxon>
        <taxon>Actinopterygii</taxon>
        <taxon>Neopterygii</taxon>
        <taxon>Teleostei</taxon>
        <taxon>Neoteleostei</taxon>
        <taxon>Acanthomorphata</taxon>
        <taxon>Ovalentaria</taxon>
        <taxon>Atherinomorphae</taxon>
        <taxon>Cyprinodontiformes</taxon>
        <taxon>Goodeidae</taxon>
        <taxon>Ilyodon</taxon>
    </lineage>
</organism>
<dbReference type="Proteomes" id="UP001482620">
    <property type="component" value="Unassembled WGS sequence"/>
</dbReference>
<proteinExistence type="predicted"/>
<dbReference type="EMBL" id="JAHRIQ010092779">
    <property type="protein sequence ID" value="MEQ2250555.1"/>
    <property type="molecule type" value="Genomic_DNA"/>
</dbReference>
<evidence type="ECO:0000313" key="1">
    <source>
        <dbReference type="EMBL" id="MEQ2250555.1"/>
    </source>
</evidence>
<comment type="caution">
    <text evidence="1">The sequence shown here is derived from an EMBL/GenBank/DDBJ whole genome shotgun (WGS) entry which is preliminary data.</text>
</comment>
<gene>
    <name evidence="1" type="ORF">ILYODFUR_002096</name>
</gene>
<name>A0ABV0UZN0_9TELE</name>
<keyword evidence="2" id="KW-1185">Reference proteome</keyword>